<feature type="domain" description="AdoMet activation" evidence="1">
    <location>
        <begin position="140"/>
        <end position="193"/>
    </location>
</feature>
<reference evidence="2 3" key="1">
    <citation type="submission" date="2007-04" db="EMBL/GenBank/DDBJ databases">
        <authorList>
            <person name="Fulton L."/>
            <person name="Clifton S."/>
            <person name="Fulton B."/>
            <person name="Xu J."/>
            <person name="Minx P."/>
            <person name="Pepin K.H."/>
            <person name="Johnson M."/>
            <person name="Thiruvilangam P."/>
            <person name="Bhonagiri V."/>
            <person name="Nash W.E."/>
            <person name="Mardis E.R."/>
            <person name="Wilson R.K."/>
        </authorList>
    </citation>
    <scope>NUCLEOTIDE SEQUENCE [LARGE SCALE GENOMIC DNA]</scope>
    <source>
        <strain evidence="2 3">ATCC 29149</strain>
    </source>
</reference>
<gene>
    <name evidence="2" type="ORF">RUMGNA_00282</name>
</gene>
<reference evidence="2 3" key="2">
    <citation type="submission" date="2007-06" db="EMBL/GenBank/DDBJ databases">
        <title>Draft genome sequence of Ruminococcus gnavus (ATCC 29149).</title>
        <authorList>
            <person name="Sudarsanam P."/>
            <person name="Ley R."/>
            <person name="Guruge J."/>
            <person name="Turnbaugh P.J."/>
            <person name="Mahowald M."/>
            <person name="Liep D."/>
            <person name="Gordon J."/>
        </authorList>
    </citation>
    <scope>NUCLEOTIDE SEQUENCE [LARGE SCALE GENOMIC DNA]</scope>
    <source>
        <strain evidence="2 3">ATCC 29149</strain>
    </source>
</reference>
<evidence type="ECO:0000259" key="1">
    <source>
        <dbReference type="Pfam" id="PF02965"/>
    </source>
</evidence>
<dbReference type="Gene3D" id="3.40.109.40">
    <property type="match status" value="1"/>
</dbReference>
<dbReference type="SUPFAM" id="SSF56507">
    <property type="entry name" value="Methionine synthase activation domain-like"/>
    <property type="match status" value="1"/>
</dbReference>
<dbReference type="Pfam" id="PF02965">
    <property type="entry name" value="Met_synt_B12"/>
    <property type="match status" value="1"/>
</dbReference>
<dbReference type="InterPro" id="IPR004223">
    <property type="entry name" value="VitB12-dep_Met_synth_activ_dom"/>
</dbReference>
<evidence type="ECO:0000313" key="3">
    <source>
        <dbReference type="Proteomes" id="UP000004410"/>
    </source>
</evidence>
<dbReference type="Proteomes" id="UP000004410">
    <property type="component" value="Unassembled WGS sequence"/>
</dbReference>
<dbReference type="InterPro" id="IPR037010">
    <property type="entry name" value="VitB12-dep_Met_synth_activ_sf"/>
</dbReference>
<protein>
    <submittedName>
        <fullName evidence="2">Vitamin B12 dependent methionine synthase, activation domain protein</fullName>
    </submittedName>
</protein>
<sequence length="222" mass="25086">MLGDGVMDRMTKEAIRYLGYGRNAVDEQILALIKDSFEGLRSAVSPKSICRIFDLQHQSEECFQIGNIRMKSRSLGRNLKQCEKLILFGATLGTGADRLITRASLTDMAKAVVLQACAAAMLEEYCDACQREIAKQQEKEGWYLRPRFSPGYGDFDIQYQKPLMQMLDCAKTIGLTMTDSFMMTPTKSVTAVIGMSRIKERCPIQGCEICEKKDCEYRRDTI</sequence>
<evidence type="ECO:0000313" key="2">
    <source>
        <dbReference type="EMBL" id="EDN79285.1"/>
    </source>
</evidence>
<dbReference type="EMBL" id="AAYG02000003">
    <property type="protein sequence ID" value="EDN79285.1"/>
    <property type="molecule type" value="Genomic_DNA"/>
</dbReference>
<dbReference type="PaxDb" id="411470-RUMGNA_00282"/>
<proteinExistence type="predicted"/>
<accession>A7AYB7</accession>
<organism evidence="2 3">
    <name type="scientific">Mediterraneibacter gnavus (strain ATCC 29149 / DSM 114966 / JCM 6515 / VPI C7-9)</name>
    <name type="common">Ruminococcus gnavus</name>
    <dbReference type="NCBI Taxonomy" id="411470"/>
    <lineage>
        <taxon>Bacteria</taxon>
        <taxon>Bacillati</taxon>
        <taxon>Bacillota</taxon>
        <taxon>Clostridia</taxon>
        <taxon>Lachnospirales</taxon>
        <taxon>Lachnospiraceae</taxon>
        <taxon>Mediterraneibacter</taxon>
    </lineage>
</organism>
<dbReference type="eggNOG" id="COG1410">
    <property type="taxonomic scope" value="Bacteria"/>
</dbReference>
<dbReference type="PIRSF" id="PIRSF037984">
    <property type="entry name" value="Met_synth_TM0269_prd"/>
    <property type="match status" value="1"/>
</dbReference>
<name>A7AYB7_MEDG7</name>
<dbReference type="AlphaFoldDB" id="A7AYB7"/>
<comment type="caution">
    <text evidence="2">The sequence shown here is derived from an EMBL/GenBank/DDBJ whole genome shotgun (WGS) entry which is preliminary data.</text>
</comment>
<dbReference type="GO" id="GO:0008705">
    <property type="term" value="F:methionine synthase activity"/>
    <property type="evidence" value="ECO:0007669"/>
    <property type="project" value="InterPro"/>
</dbReference>
<dbReference type="InterPro" id="IPR017342">
    <property type="entry name" value="S-AdoMet-dep_Met_synth_prd"/>
</dbReference>